<protein>
    <submittedName>
        <fullName evidence="2">Uncharacterized protein</fullName>
    </submittedName>
</protein>
<evidence type="ECO:0000256" key="1">
    <source>
        <dbReference type="SAM" id="MobiDB-lite"/>
    </source>
</evidence>
<accession>A0A0D2PBK4</accession>
<proteinExistence type="predicted"/>
<feature type="compositionally biased region" description="Low complexity" evidence="1">
    <location>
        <begin position="123"/>
        <end position="152"/>
    </location>
</feature>
<keyword evidence="3" id="KW-1185">Reference proteome</keyword>
<feature type="compositionally biased region" description="Polar residues" evidence="1">
    <location>
        <begin position="109"/>
        <end position="118"/>
    </location>
</feature>
<feature type="region of interest" description="Disordered" evidence="1">
    <location>
        <begin position="109"/>
        <end position="195"/>
    </location>
</feature>
<evidence type="ECO:0000313" key="3">
    <source>
        <dbReference type="Proteomes" id="UP000054270"/>
    </source>
</evidence>
<dbReference type="AlphaFoldDB" id="A0A0D2PBK4"/>
<reference evidence="3" key="1">
    <citation type="submission" date="2014-04" db="EMBL/GenBank/DDBJ databases">
        <title>Evolutionary Origins and Diversification of the Mycorrhizal Mutualists.</title>
        <authorList>
            <consortium name="DOE Joint Genome Institute"/>
            <consortium name="Mycorrhizal Genomics Consortium"/>
            <person name="Kohler A."/>
            <person name="Kuo A."/>
            <person name="Nagy L.G."/>
            <person name="Floudas D."/>
            <person name="Copeland A."/>
            <person name="Barry K.W."/>
            <person name="Cichocki N."/>
            <person name="Veneault-Fourrey C."/>
            <person name="LaButti K."/>
            <person name="Lindquist E.A."/>
            <person name="Lipzen A."/>
            <person name="Lundell T."/>
            <person name="Morin E."/>
            <person name="Murat C."/>
            <person name="Riley R."/>
            <person name="Ohm R."/>
            <person name="Sun H."/>
            <person name="Tunlid A."/>
            <person name="Henrissat B."/>
            <person name="Grigoriev I.V."/>
            <person name="Hibbett D.S."/>
            <person name="Martin F."/>
        </authorList>
    </citation>
    <scope>NUCLEOTIDE SEQUENCE [LARGE SCALE GENOMIC DNA]</scope>
    <source>
        <strain evidence="3">FD-334 SS-4</strain>
    </source>
</reference>
<dbReference type="OrthoDB" id="5600002at2759"/>
<organism evidence="2 3">
    <name type="scientific">Hypholoma sublateritium (strain FD-334 SS-4)</name>
    <dbReference type="NCBI Taxonomy" id="945553"/>
    <lineage>
        <taxon>Eukaryota</taxon>
        <taxon>Fungi</taxon>
        <taxon>Dikarya</taxon>
        <taxon>Basidiomycota</taxon>
        <taxon>Agaricomycotina</taxon>
        <taxon>Agaricomycetes</taxon>
        <taxon>Agaricomycetidae</taxon>
        <taxon>Agaricales</taxon>
        <taxon>Agaricineae</taxon>
        <taxon>Strophariaceae</taxon>
        <taxon>Hypholoma</taxon>
    </lineage>
</organism>
<sequence>MSEENAAQQPGGTGGSNGIIHLSTLDQEIMQIPQDMLNTIKGELGYSDRDISNLSNADKRRIILTWRQRQPRQRQSEQVQQNLQQDASGAQNQQLSNMMQNLNLTQIQTGSGESSQGATVGYQGQQPMTTQQQQNSPTTMSAGMINGAVPFGAGTGGGPPRNPLPNGDQHQHQPSPDIMSTSLLGMPPSGGGLSSDDMRLFDNAFMDIGSEFDPSTLFRPDGDINFERDFGQWFIPDDSELGAGLDMH</sequence>
<feature type="region of interest" description="Disordered" evidence="1">
    <location>
        <begin position="68"/>
        <end position="90"/>
    </location>
</feature>
<feature type="compositionally biased region" description="Polar residues" evidence="1">
    <location>
        <begin position="172"/>
        <end position="181"/>
    </location>
</feature>
<gene>
    <name evidence="2" type="ORF">HYPSUDRAFT_62613</name>
</gene>
<dbReference type="EMBL" id="KN817522">
    <property type="protein sequence ID" value="KJA28224.1"/>
    <property type="molecule type" value="Genomic_DNA"/>
</dbReference>
<evidence type="ECO:0000313" key="2">
    <source>
        <dbReference type="EMBL" id="KJA28224.1"/>
    </source>
</evidence>
<feature type="compositionally biased region" description="Low complexity" evidence="1">
    <location>
        <begin position="76"/>
        <end position="90"/>
    </location>
</feature>
<name>A0A0D2PBK4_HYPSF</name>
<dbReference type="Proteomes" id="UP000054270">
    <property type="component" value="Unassembled WGS sequence"/>
</dbReference>